<dbReference type="GO" id="GO:0071555">
    <property type="term" value="P:cell wall organization"/>
    <property type="evidence" value="ECO:0007669"/>
    <property type="project" value="TreeGrafter"/>
</dbReference>
<dbReference type="PANTHER" id="PTHR30627:SF24">
    <property type="entry name" value="PENICILLIN-BINDING PROTEIN 4B"/>
    <property type="match status" value="1"/>
</dbReference>
<dbReference type="InterPro" id="IPR001460">
    <property type="entry name" value="PCN-bd_Tpept"/>
</dbReference>
<accession>A0A2A9EQQ5</accession>
<feature type="domain" description="Penicillin-binding protein transpeptidase" evidence="1">
    <location>
        <begin position="155"/>
        <end position="483"/>
    </location>
</feature>
<keyword evidence="4" id="KW-1185">Reference proteome</keyword>
<dbReference type="InterPro" id="IPR050515">
    <property type="entry name" value="Beta-lactam/transpept"/>
</dbReference>
<dbReference type="InterPro" id="IPR036138">
    <property type="entry name" value="PBP_dimer_sf"/>
</dbReference>
<dbReference type="Gene3D" id="3.40.710.10">
    <property type="entry name" value="DD-peptidase/beta-lactamase superfamily"/>
    <property type="match status" value="1"/>
</dbReference>
<dbReference type="Pfam" id="PF21922">
    <property type="entry name" value="PBP_dimer_2"/>
    <property type="match status" value="1"/>
</dbReference>
<dbReference type="Pfam" id="PF00905">
    <property type="entry name" value="Transpeptidase"/>
    <property type="match status" value="1"/>
</dbReference>
<dbReference type="GO" id="GO:0008658">
    <property type="term" value="F:penicillin binding"/>
    <property type="evidence" value="ECO:0007669"/>
    <property type="project" value="InterPro"/>
</dbReference>
<dbReference type="Proteomes" id="UP000224130">
    <property type="component" value="Unassembled WGS sequence"/>
</dbReference>
<dbReference type="RefSeq" id="WP_098461901.1">
    <property type="nucleotide sequence ID" value="NZ_PDJJ01000001.1"/>
</dbReference>
<dbReference type="OrthoDB" id="9766847at2"/>
<evidence type="ECO:0000313" key="3">
    <source>
        <dbReference type="EMBL" id="PFG41437.1"/>
    </source>
</evidence>
<sequence length="488" mass="50771">MNTTTRRLASIVMVMFLALLVSTTWIQFFRADDLNSDPRNARALYEQFGTDRGPIVVGGEAIASSVPVDDEWNYQREYAQGRLYAPLTGYYSLVSGTSGIERAENDFLAGTADALWVDRLQNVLTGTDAQGSAVELTIDPAAQQAAWDALGDQRGAVVALEPSTGRILALVAKPTFDPNDLASHDTGDANEAYLDLLNDRDKKPLESRATATIYPPGSTFKLVTTAAALESGDYEPDTVVPAPSTYTLTGTRTDVGNFAGTSCASSGEMTLADALRISCNTAYLGLAGDLGAEAMDEQAEKFGYGSSFSIPFASAVSQYDPDASSMSTDRVELSGIGQGSVAATPLEVAMTSAAIANGGELMEPYSVERVRNPELEVVSETRPSSLGDAVSSSTAAALTDMMVSVVEDGSGTSAQISGVRVAGKTGTAQHGDNSEPPHVWFTGFAPADDPQVAVAVVVENGGDLGGQATGGSVSAPIAKAVMEAVLNG</sequence>
<dbReference type="GO" id="GO:0005886">
    <property type="term" value="C:plasma membrane"/>
    <property type="evidence" value="ECO:0007669"/>
    <property type="project" value="TreeGrafter"/>
</dbReference>
<evidence type="ECO:0000259" key="1">
    <source>
        <dbReference type="Pfam" id="PF00905"/>
    </source>
</evidence>
<dbReference type="EMBL" id="PDJJ01000001">
    <property type="protein sequence ID" value="PFG41437.1"/>
    <property type="molecule type" value="Genomic_DNA"/>
</dbReference>
<organism evidence="3 4">
    <name type="scientific">Isoptericola jiangsuensis</name>
    <dbReference type="NCBI Taxonomy" id="548579"/>
    <lineage>
        <taxon>Bacteria</taxon>
        <taxon>Bacillati</taxon>
        <taxon>Actinomycetota</taxon>
        <taxon>Actinomycetes</taxon>
        <taxon>Micrococcales</taxon>
        <taxon>Promicromonosporaceae</taxon>
        <taxon>Isoptericola</taxon>
    </lineage>
</organism>
<reference evidence="3 4" key="1">
    <citation type="submission" date="2017-10" db="EMBL/GenBank/DDBJ databases">
        <title>Sequencing the genomes of 1000 actinobacteria strains.</title>
        <authorList>
            <person name="Klenk H.-P."/>
        </authorList>
    </citation>
    <scope>NUCLEOTIDE SEQUENCE [LARGE SCALE GENOMIC DNA]</scope>
    <source>
        <strain evidence="3 4">DSM 21863</strain>
    </source>
</reference>
<evidence type="ECO:0000313" key="4">
    <source>
        <dbReference type="Proteomes" id="UP000224130"/>
    </source>
</evidence>
<comment type="caution">
    <text evidence="3">The sequence shown here is derived from an EMBL/GenBank/DDBJ whole genome shotgun (WGS) entry which is preliminary data.</text>
</comment>
<protein>
    <submittedName>
        <fullName evidence="3">Cell elongation-specific peptidoglycan D,D-transpeptidase</fullName>
    </submittedName>
</protein>
<dbReference type="AlphaFoldDB" id="A0A2A9EQQ5"/>
<dbReference type="SUPFAM" id="SSF56519">
    <property type="entry name" value="Penicillin binding protein dimerisation domain"/>
    <property type="match status" value="1"/>
</dbReference>
<feature type="domain" description="Penicillin binding protein A dimerisation" evidence="2">
    <location>
        <begin position="52"/>
        <end position="134"/>
    </location>
</feature>
<evidence type="ECO:0000259" key="2">
    <source>
        <dbReference type="Pfam" id="PF21922"/>
    </source>
</evidence>
<dbReference type="Gene3D" id="3.90.1310.10">
    <property type="entry name" value="Penicillin-binding protein 2a (Domain 2)"/>
    <property type="match status" value="1"/>
</dbReference>
<name>A0A2A9EQQ5_9MICO</name>
<dbReference type="SUPFAM" id="SSF56601">
    <property type="entry name" value="beta-lactamase/transpeptidase-like"/>
    <property type="match status" value="1"/>
</dbReference>
<dbReference type="GO" id="GO:0071972">
    <property type="term" value="F:peptidoglycan L,D-transpeptidase activity"/>
    <property type="evidence" value="ECO:0007669"/>
    <property type="project" value="TreeGrafter"/>
</dbReference>
<gene>
    <name evidence="3" type="ORF">ATJ88_0074</name>
</gene>
<dbReference type="PANTHER" id="PTHR30627">
    <property type="entry name" value="PEPTIDOGLYCAN D,D-TRANSPEPTIDASE"/>
    <property type="match status" value="1"/>
</dbReference>
<dbReference type="InterPro" id="IPR054120">
    <property type="entry name" value="PBPA_dimer"/>
</dbReference>
<proteinExistence type="predicted"/>
<dbReference type="InterPro" id="IPR012338">
    <property type="entry name" value="Beta-lactam/transpept-like"/>
</dbReference>